<dbReference type="GO" id="GO:0003676">
    <property type="term" value="F:nucleic acid binding"/>
    <property type="evidence" value="ECO:0007669"/>
    <property type="project" value="InterPro"/>
</dbReference>
<dbReference type="Pfam" id="PF00271">
    <property type="entry name" value="Helicase_C"/>
    <property type="match status" value="1"/>
</dbReference>
<evidence type="ECO:0000313" key="13">
    <source>
        <dbReference type="Proteomes" id="UP000245783"/>
    </source>
</evidence>
<feature type="domain" description="Helicase ATP-binding" evidence="9">
    <location>
        <begin position="132"/>
        <end position="287"/>
    </location>
</feature>
<protein>
    <recommendedName>
        <fullName evidence="1">RNA helicase</fullName>
        <ecNumber evidence="1">3.6.4.13</ecNumber>
    </recommendedName>
</protein>
<dbReference type="AlphaFoldDB" id="A0A316W838"/>
<dbReference type="SUPFAM" id="SSF52540">
    <property type="entry name" value="P-loop containing nucleoside triphosphate hydrolases"/>
    <property type="match status" value="1"/>
</dbReference>
<proteinExistence type="inferred from homology"/>
<dbReference type="GeneID" id="37036961"/>
<evidence type="ECO:0000256" key="6">
    <source>
        <dbReference type="PROSITE-ProRule" id="PRU00552"/>
    </source>
</evidence>
<keyword evidence="5 7" id="KW-0067">ATP-binding</keyword>
<evidence type="ECO:0000256" key="5">
    <source>
        <dbReference type="ARBA" id="ARBA00022840"/>
    </source>
</evidence>
<evidence type="ECO:0000256" key="2">
    <source>
        <dbReference type="ARBA" id="ARBA00022741"/>
    </source>
</evidence>
<dbReference type="PROSITE" id="PS00039">
    <property type="entry name" value="DEAD_ATP_HELICASE"/>
    <property type="match status" value="1"/>
</dbReference>
<keyword evidence="3 7" id="KW-0378">Hydrolase</keyword>
<dbReference type="CDD" id="cd17963">
    <property type="entry name" value="DEADc_DDX19_DDX25"/>
    <property type="match status" value="1"/>
</dbReference>
<dbReference type="PROSITE" id="PS51194">
    <property type="entry name" value="HELICASE_CTER"/>
    <property type="match status" value="1"/>
</dbReference>
<dbReference type="InParanoid" id="A0A316W838"/>
<reference evidence="12 13" key="1">
    <citation type="journal article" date="2018" name="Mol. Biol. Evol.">
        <title>Broad Genomic Sampling Reveals a Smut Pathogenic Ancestry of the Fungal Clade Ustilaginomycotina.</title>
        <authorList>
            <person name="Kijpornyongpan T."/>
            <person name="Mondo S.J."/>
            <person name="Barry K."/>
            <person name="Sandor L."/>
            <person name="Lee J."/>
            <person name="Lipzen A."/>
            <person name="Pangilinan J."/>
            <person name="LaButti K."/>
            <person name="Hainaut M."/>
            <person name="Henrissat B."/>
            <person name="Grigoriev I.V."/>
            <person name="Spatafora J.W."/>
            <person name="Aime M.C."/>
        </authorList>
    </citation>
    <scope>NUCLEOTIDE SEQUENCE [LARGE SCALE GENOMIC DNA]</scope>
    <source>
        <strain evidence="12 13">MCA 4658</strain>
    </source>
</reference>
<dbReference type="SMART" id="SM00487">
    <property type="entry name" value="DEXDc"/>
    <property type="match status" value="1"/>
</dbReference>
<dbReference type="InterPro" id="IPR014001">
    <property type="entry name" value="Helicase_ATP-bd"/>
</dbReference>
<dbReference type="GO" id="GO:0016787">
    <property type="term" value="F:hydrolase activity"/>
    <property type="evidence" value="ECO:0007669"/>
    <property type="project" value="UniProtKB-KW"/>
</dbReference>
<dbReference type="Proteomes" id="UP000245783">
    <property type="component" value="Unassembled WGS sequence"/>
</dbReference>
<dbReference type="InterPro" id="IPR000629">
    <property type="entry name" value="RNA-helicase_DEAD-box_CS"/>
</dbReference>
<dbReference type="CDD" id="cd18787">
    <property type="entry name" value="SF2_C_DEAD"/>
    <property type="match status" value="1"/>
</dbReference>
<dbReference type="PROSITE" id="PS51195">
    <property type="entry name" value="Q_MOTIF"/>
    <property type="match status" value="1"/>
</dbReference>
<feature type="compositionally biased region" description="Low complexity" evidence="8">
    <location>
        <begin position="54"/>
        <end position="66"/>
    </location>
</feature>
<evidence type="ECO:0000259" key="11">
    <source>
        <dbReference type="PROSITE" id="PS51195"/>
    </source>
</evidence>
<evidence type="ECO:0000256" key="7">
    <source>
        <dbReference type="RuleBase" id="RU000492"/>
    </source>
</evidence>
<feature type="short sequence motif" description="Q motif" evidence="6">
    <location>
        <begin position="99"/>
        <end position="127"/>
    </location>
</feature>
<dbReference type="OrthoDB" id="10265785at2759"/>
<dbReference type="EMBL" id="KZ819354">
    <property type="protein sequence ID" value="PWN45754.1"/>
    <property type="molecule type" value="Genomic_DNA"/>
</dbReference>
<dbReference type="FunCoup" id="A0A316W838">
    <property type="interactions" value="326"/>
</dbReference>
<dbReference type="GO" id="GO:0005524">
    <property type="term" value="F:ATP binding"/>
    <property type="evidence" value="ECO:0007669"/>
    <property type="project" value="UniProtKB-KW"/>
</dbReference>
<dbReference type="PANTHER" id="PTHR47958">
    <property type="entry name" value="ATP-DEPENDENT RNA HELICASE DBP3"/>
    <property type="match status" value="1"/>
</dbReference>
<keyword evidence="13" id="KW-1185">Reference proteome</keyword>
<feature type="domain" description="Helicase C-terminal" evidence="10">
    <location>
        <begin position="315"/>
        <end position="464"/>
    </location>
</feature>
<dbReference type="InterPro" id="IPR011545">
    <property type="entry name" value="DEAD/DEAH_box_helicase_dom"/>
</dbReference>
<evidence type="ECO:0000313" key="12">
    <source>
        <dbReference type="EMBL" id="PWN45754.1"/>
    </source>
</evidence>
<feature type="domain" description="DEAD-box RNA helicase Q" evidence="11">
    <location>
        <begin position="99"/>
        <end position="127"/>
    </location>
</feature>
<dbReference type="Pfam" id="PF00270">
    <property type="entry name" value="DEAD"/>
    <property type="match status" value="1"/>
</dbReference>
<evidence type="ECO:0000256" key="1">
    <source>
        <dbReference type="ARBA" id="ARBA00012552"/>
    </source>
</evidence>
<evidence type="ECO:0000256" key="8">
    <source>
        <dbReference type="SAM" id="MobiDB-lite"/>
    </source>
</evidence>
<evidence type="ECO:0000259" key="9">
    <source>
        <dbReference type="PROSITE" id="PS51192"/>
    </source>
</evidence>
<evidence type="ECO:0000256" key="4">
    <source>
        <dbReference type="ARBA" id="ARBA00022806"/>
    </source>
</evidence>
<keyword evidence="2 7" id="KW-0547">Nucleotide-binding</keyword>
<dbReference type="RefSeq" id="XP_025372914.1">
    <property type="nucleotide sequence ID" value="XM_025515091.1"/>
</dbReference>
<dbReference type="STRING" id="1522189.A0A316W838"/>
<name>A0A316W838_9BASI</name>
<organism evidence="12 13">
    <name type="scientific">Ceraceosorus guamensis</name>
    <dbReference type="NCBI Taxonomy" id="1522189"/>
    <lineage>
        <taxon>Eukaryota</taxon>
        <taxon>Fungi</taxon>
        <taxon>Dikarya</taxon>
        <taxon>Basidiomycota</taxon>
        <taxon>Ustilaginomycotina</taxon>
        <taxon>Exobasidiomycetes</taxon>
        <taxon>Ceraceosorales</taxon>
        <taxon>Ceraceosoraceae</taxon>
        <taxon>Ceraceosorus</taxon>
    </lineage>
</organism>
<sequence>MADKPTEGLDAITARINSLMNKGASPAASKDAAGSGVPAANGGDADKAKEGEAEGASAAEPSAPEGKGLDSTLVESSHDVKVTLADQQADPNSPLFSVKSFEQLGLAPELLKGIYSMKYQKPSKIQERALPLLLQNPPRNMIGQSQSGTGKTAAFVLTMLSRVDFAINKPQAIALAPSRELARQIMDVVREMGKFTPVKTAYAIPDGIKRGEKVDAHIIVGTPGKSFDLIKNRSIDTSQIKVFVLDEADNMLDQQSLGEQSIRVKNATFPDVVREFAARLAPSANEIRLKQEELSVDLIRQFYMDCNSEEHKYDVLVELYNLLTIGQSIIFCARRETADRIAQKMTAEGHKVDSLHGKLETADRDKTIDAFREGKSKVLISTNVIARGIDIQQVTLVINYDMPLTQGGVPDSETYLHRIGRTGRFGRKGVSINFVHDKKSWEHMHTVETDLKCQITRVQTDDLEAMESTIKQEKRMSLSEEGLSLIDGLLCAKITALKG</sequence>
<dbReference type="Gene3D" id="3.40.50.300">
    <property type="entry name" value="P-loop containing nucleotide triphosphate hydrolases"/>
    <property type="match status" value="2"/>
</dbReference>
<dbReference type="SMART" id="SM00490">
    <property type="entry name" value="HELICc"/>
    <property type="match status" value="1"/>
</dbReference>
<dbReference type="InterPro" id="IPR014014">
    <property type="entry name" value="RNA_helicase_DEAD_Q_motif"/>
</dbReference>
<dbReference type="PROSITE" id="PS51192">
    <property type="entry name" value="HELICASE_ATP_BIND_1"/>
    <property type="match status" value="1"/>
</dbReference>
<dbReference type="InterPro" id="IPR001650">
    <property type="entry name" value="Helicase_C-like"/>
</dbReference>
<dbReference type="GO" id="GO:0003724">
    <property type="term" value="F:RNA helicase activity"/>
    <property type="evidence" value="ECO:0007669"/>
    <property type="project" value="UniProtKB-EC"/>
</dbReference>
<accession>A0A316W838</accession>
<comment type="similarity">
    <text evidence="7">Belongs to the DEAD box helicase family.</text>
</comment>
<keyword evidence="4 7" id="KW-0347">Helicase</keyword>
<dbReference type="EC" id="3.6.4.13" evidence="1"/>
<evidence type="ECO:0000259" key="10">
    <source>
        <dbReference type="PROSITE" id="PS51194"/>
    </source>
</evidence>
<evidence type="ECO:0000256" key="3">
    <source>
        <dbReference type="ARBA" id="ARBA00022801"/>
    </source>
</evidence>
<gene>
    <name evidence="12" type="ORF">IE81DRAFT_327949</name>
</gene>
<dbReference type="InterPro" id="IPR027417">
    <property type="entry name" value="P-loop_NTPase"/>
</dbReference>
<feature type="region of interest" description="Disordered" evidence="8">
    <location>
        <begin position="22"/>
        <end position="71"/>
    </location>
</feature>